<reference evidence="3 4" key="1">
    <citation type="submission" date="2019-06" db="EMBL/GenBank/DDBJ databases">
        <title>Sequencing the genomes of 1000 actinobacteria strains.</title>
        <authorList>
            <person name="Klenk H.-P."/>
        </authorList>
    </citation>
    <scope>NUCLEOTIDE SEQUENCE [LARGE SCALE GENOMIC DNA]</scope>
    <source>
        <strain evidence="3 4">DSM 45679</strain>
    </source>
</reference>
<dbReference type="InterPro" id="IPR010982">
    <property type="entry name" value="Lambda_DNA-bd_dom_sf"/>
</dbReference>
<dbReference type="Pfam" id="PF13560">
    <property type="entry name" value="HTH_31"/>
    <property type="match status" value="1"/>
</dbReference>
<evidence type="ECO:0000313" key="3">
    <source>
        <dbReference type="EMBL" id="TQJ05098.1"/>
    </source>
</evidence>
<keyword evidence="4" id="KW-1185">Reference proteome</keyword>
<dbReference type="CDD" id="cd00093">
    <property type="entry name" value="HTH_XRE"/>
    <property type="match status" value="1"/>
</dbReference>
<protein>
    <submittedName>
        <fullName evidence="3">Zn-dependent peptidase ImmA (M78 family)</fullName>
    </submittedName>
</protein>
<dbReference type="InterPro" id="IPR010359">
    <property type="entry name" value="IrrE_HExxH"/>
</dbReference>
<comment type="caution">
    <text evidence="3">The sequence shown here is derived from an EMBL/GenBank/DDBJ whole genome shotgun (WGS) entry which is preliminary data.</text>
</comment>
<sequence length="376" mass="41920">MLAASPGERLRTLRDLLGLTQEQLEKMSGVKQSWISQVETAARDATEDGLRAIAEATDTPLAFFSVQPSTVPLDSLRFRKRASASKVLTRRVHTFYAESYRVNEALLVSERYPTPPLPYATVDELTQDDIEDLAAQTRDALRLAPDKPIPHLTRVLERAGITVAPFILSDDPEEQPVAGGHYGVSYWGGVGEPALIGYFPGSQGDRERFTLAHEVGHLVLHTFRPRATDPEREADRFAGALLMPRVRAQENLSEKNTLREYARLKATWGVSMQALIQRGFALDLLSETRRRSLFVQLSSKGWRKQEPVPVGREAPLLLWTLLSRRFGPRPYRPAAESLAVPPTMLRSIAPTPDVPSRQADDASLETNVATIRRIGR</sequence>
<dbReference type="InterPro" id="IPR052345">
    <property type="entry name" value="Rad_response_metalloprotease"/>
</dbReference>
<dbReference type="PROSITE" id="PS50943">
    <property type="entry name" value="HTH_CROC1"/>
    <property type="match status" value="1"/>
</dbReference>
<organism evidence="3 4">
    <name type="scientific">Amycolatopsis cihanbeyliensis</name>
    <dbReference type="NCBI Taxonomy" id="1128664"/>
    <lineage>
        <taxon>Bacteria</taxon>
        <taxon>Bacillati</taxon>
        <taxon>Actinomycetota</taxon>
        <taxon>Actinomycetes</taxon>
        <taxon>Pseudonocardiales</taxon>
        <taxon>Pseudonocardiaceae</taxon>
        <taxon>Amycolatopsis</taxon>
    </lineage>
</organism>
<evidence type="ECO:0000313" key="4">
    <source>
        <dbReference type="Proteomes" id="UP000320876"/>
    </source>
</evidence>
<dbReference type="RefSeq" id="WP_142000677.1">
    <property type="nucleotide sequence ID" value="NZ_VFML01000001.1"/>
</dbReference>
<accession>A0A542DPR0</accession>
<dbReference type="SMART" id="SM00530">
    <property type="entry name" value="HTH_XRE"/>
    <property type="match status" value="1"/>
</dbReference>
<dbReference type="OrthoDB" id="9794834at2"/>
<evidence type="ECO:0000256" key="1">
    <source>
        <dbReference type="ARBA" id="ARBA00007227"/>
    </source>
</evidence>
<dbReference type="Gene3D" id="1.10.10.2910">
    <property type="match status" value="1"/>
</dbReference>
<dbReference type="Gene3D" id="1.10.260.40">
    <property type="entry name" value="lambda repressor-like DNA-binding domains"/>
    <property type="match status" value="1"/>
</dbReference>
<dbReference type="PANTHER" id="PTHR43236">
    <property type="entry name" value="ANTITOXIN HIGA1"/>
    <property type="match status" value="1"/>
</dbReference>
<name>A0A542DPR0_AMYCI</name>
<dbReference type="PANTHER" id="PTHR43236:SF1">
    <property type="entry name" value="BLL7220 PROTEIN"/>
    <property type="match status" value="1"/>
</dbReference>
<dbReference type="GO" id="GO:0003677">
    <property type="term" value="F:DNA binding"/>
    <property type="evidence" value="ECO:0007669"/>
    <property type="project" value="InterPro"/>
</dbReference>
<feature type="domain" description="HTH cro/C1-type" evidence="2">
    <location>
        <begin position="10"/>
        <end position="64"/>
    </location>
</feature>
<dbReference type="AlphaFoldDB" id="A0A542DPR0"/>
<dbReference type="InterPro" id="IPR001387">
    <property type="entry name" value="Cro/C1-type_HTH"/>
</dbReference>
<proteinExistence type="inferred from homology"/>
<comment type="similarity">
    <text evidence="1">Belongs to the short-chain fatty acyl-CoA assimilation regulator (ScfR) family.</text>
</comment>
<dbReference type="EMBL" id="VFML01000001">
    <property type="protein sequence ID" value="TQJ05098.1"/>
    <property type="molecule type" value="Genomic_DNA"/>
</dbReference>
<dbReference type="Proteomes" id="UP000320876">
    <property type="component" value="Unassembled WGS sequence"/>
</dbReference>
<dbReference type="Pfam" id="PF06114">
    <property type="entry name" value="Peptidase_M78"/>
    <property type="match status" value="1"/>
</dbReference>
<gene>
    <name evidence="3" type="ORF">FB471_4921</name>
</gene>
<dbReference type="SUPFAM" id="SSF47413">
    <property type="entry name" value="lambda repressor-like DNA-binding domains"/>
    <property type="match status" value="1"/>
</dbReference>
<evidence type="ECO:0000259" key="2">
    <source>
        <dbReference type="PROSITE" id="PS50943"/>
    </source>
</evidence>